<gene>
    <name evidence="2" type="ORF">F933_02946</name>
</gene>
<name>N9E0A9_9GAMM</name>
<dbReference type="STRING" id="262668.GCA_000931715_02682"/>
<protein>
    <recommendedName>
        <fullName evidence="4">Tetratricopeptide repeat protein</fullName>
    </recommendedName>
</protein>
<proteinExistence type="predicted"/>
<dbReference type="Proteomes" id="UP000017670">
    <property type="component" value="Unassembled WGS sequence"/>
</dbReference>
<dbReference type="RefSeq" id="WP_005062491.1">
    <property type="nucleotide sequence ID" value="NZ_KB849766.1"/>
</dbReference>
<dbReference type="EMBL" id="APQL01000011">
    <property type="protein sequence ID" value="ENW03552.1"/>
    <property type="molecule type" value="Genomic_DNA"/>
</dbReference>
<dbReference type="GeneID" id="29858197"/>
<dbReference type="Gene3D" id="1.25.40.10">
    <property type="entry name" value="Tetratricopeptide repeat domain"/>
    <property type="match status" value="1"/>
</dbReference>
<accession>N9E0A9</accession>
<reference evidence="2 3" key="1">
    <citation type="submission" date="2013-02" db="EMBL/GenBank/DDBJ databases">
        <title>The Genome Sequence of Acinetobacter beijerinckii CIP 110307.</title>
        <authorList>
            <consortium name="The Broad Institute Genome Sequencing Platform"/>
            <consortium name="The Broad Institute Genome Sequencing Center for Infectious Disease"/>
            <person name="Cerqueira G."/>
            <person name="Feldgarden M."/>
            <person name="Courvalin P."/>
            <person name="Perichon B."/>
            <person name="Grillot-Courvalin C."/>
            <person name="Clermont D."/>
            <person name="Rocha E."/>
            <person name="Yoon E.-J."/>
            <person name="Nemec A."/>
            <person name="Walker B."/>
            <person name="Young S.K."/>
            <person name="Zeng Q."/>
            <person name="Gargeya S."/>
            <person name="Fitzgerald M."/>
            <person name="Haas B."/>
            <person name="Abouelleil A."/>
            <person name="Alvarado L."/>
            <person name="Arachchi H.M."/>
            <person name="Berlin A.M."/>
            <person name="Chapman S.B."/>
            <person name="Dewar J."/>
            <person name="Goldberg J."/>
            <person name="Griggs A."/>
            <person name="Gujja S."/>
            <person name="Hansen M."/>
            <person name="Howarth C."/>
            <person name="Imamovic A."/>
            <person name="Larimer J."/>
            <person name="McCowan C."/>
            <person name="Murphy C."/>
            <person name="Neiman D."/>
            <person name="Pearson M."/>
            <person name="Priest M."/>
            <person name="Roberts A."/>
            <person name="Saif S."/>
            <person name="Shea T."/>
            <person name="Sisk P."/>
            <person name="Sykes S."/>
            <person name="Wortman J."/>
            <person name="Nusbaum C."/>
            <person name="Birren B."/>
        </authorList>
    </citation>
    <scope>NUCLEOTIDE SEQUENCE [LARGE SCALE GENOMIC DNA]</scope>
    <source>
        <strain evidence="2 3">CIP 110307</strain>
    </source>
</reference>
<dbReference type="HOGENOM" id="CLU_059885_0_0_6"/>
<feature type="signal peptide" evidence="1">
    <location>
        <begin position="1"/>
        <end position="21"/>
    </location>
</feature>
<dbReference type="Pfam" id="PF14559">
    <property type="entry name" value="TPR_19"/>
    <property type="match status" value="1"/>
</dbReference>
<evidence type="ECO:0008006" key="4">
    <source>
        <dbReference type="Google" id="ProtNLM"/>
    </source>
</evidence>
<keyword evidence="3" id="KW-1185">Reference proteome</keyword>
<evidence type="ECO:0000256" key="1">
    <source>
        <dbReference type="SAM" id="SignalP"/>
    </source>
</evidence>
<dbReference type="SUPFAM" id="SSF48452">
    <property type="entry name" value="TPR-like"/>
    <property type="match status" value="1"/>
</dbReference>
<organism evidence="2 3">
    <name type="scientific">Acinetobacter beijerinckii CIP 110307</name>
    <dbReference type="NCBI Taxonomy" id="1217648"/>
    <lineage>
        <taxon>Bacteria</taxon>
        <taxon>Pseudomonadati</taxon>
        <taxon>Pseudomonadota</taxon>
        <taxon>Gammaproteobacteria</taxon>
        <taxon>Moraxellales</taxon>
        <taxon>Moraxellaceae</taxon>
        <taxon>Acinetobacter</taxon>
    </lineage>
</organism>
<feature type="chain" id="PRO_5004141012" description="Tetratricopeptide repeat protein" evidence="1">
    <location>
        <begin position="22"/>
        <end position="373"/>
    </location>
</feature>
<evidence type="ECO:0000313" key="2">
    <source>
        <dbReference type="EMBL" id="ENW03552.1"/>
    </source>
</evidence>
<dbReference type="eggNOG" id="COG0457">
    <property type="taxonomic scope" value="Bacteria"/>
</dbReference>
<evidence type="ECO:0000313" key="3">
    <source>
        <dbReference type="Proteomes" id="UP000017670"/>
    </source>
</evidence>
<dbReference type="InterPro" id="IPR011990">
    <property type="entry name" value="TPR-like_helical_dom_sf"/>
</dbReference>
<comment type="caution">
    <text evidence="2">The sequence shown here is derived from an EMBL/GenBank/DDBJ whole genome shotgun (WGS) entry which is preliminary data.</text>
</comment>
<dbReference type="AlphaFoldDB" id="N9E0A9"/>
<sequence length="373" mass="42717">MFIRQLTLSVLVLSYLGTVYAHPKHQHKHAVSNPESLNNQTNLNNHYNDTVRNQIVTVLLEKAYARGDGDLLEQAENLMKTSKNPSDVENKLLATRLAQANHDFSTAEKTLKEILKSQPNQYDAILQLANIYRLQGQFDQALSLCNQLSDSEVKWYQAGCILQVEAMTKSYSDLKPKADELLKETSRLSKNDKQWFGNILLEVATRFNDQQLATQAIPLLATDNLPNTLAKANWYIAQQQYQTAITILEPYRYHDGALYRIILAKQKLADGSSNQDLSELSLRVQTLLKQQDHIHLREQAQYLWISKQYQEGLKIAAKNWDMQRENEDFEVYAALAIESKNQNSAEKLLNWSKKTGYQNPVLVPELEKLVTKL</sequence>
<keyword evidence="1" id="KW-0732">Signal</keyword>
<dbReference type="PATRIC" id="fig|1217648.3.peg.2866"/>